<dbReference type="RefSeq" id="WP_130830601.1">
    <property type="nucleotide sequence ID" value="NZ_SDIK01000059.1"/>
</dbReference>
<evidence type="ECO:0000313" key="1">
    <source>
        <dbReference type="EMBL" id="TXJ60457.1"/>
    </source>
</evidence>
<reference evidence="2" key="1">
    <citation type="submission" date="2019-05" db="EMBL/GenBank/DDBJ databases">
        <title>Prevotella brunnea sp. nov., isolated from a wound of a patient.</title>
        <authorList>
            <person name="Buhl M."/>
        </authorList>
    </citation>
    <scope>NUCLEOTIDE SEQUENCE [LARGE SCALE GENOMIC DNA]</scope>
    <source>
        <strain evidence="2">A2672</strain>
    </source>
</reference>
<dbReference type="Proteomes" id="UP000321612">
    <property type="component" value="Unassembled WGS sequence"/>
</dbReference>
<gene>
    <name evidence="1" type="ORF">ETF27_08305</name>
</gene>
<protein>
    <submittedName>
        <fullName evidence="1">Uncharacterized protein</fullName>
    </submittedName>
</protein>
<sequence length="135" mass="15937">MIRQDYFLRIIEEFTAAVALFLEKKEDDRDAGMRDLYRQYVGDYELLRNMTVRELVAFSLEQWKPEERIRRLGMLAELLYVEGGYKVNPLRAMLLDKALLLYEYVDAHSDTYSIDRKMKMQKLADAVTAIEAKKS</sequence>
<dbReference type="AlphaFoldDB" id="A0A5C8GEW6"/>
<accession>A0A5C8GEW6</accession>
<name>A0A5C8GEW6_9BACT</name>
<dbReference type="OrthoDB" id="1121032at2"/>
<dbReference type="EMBL" id="SDIK01000059">
    <property type="protein sequence ID" value="TXJ60457.1"/>
    <property type="molecule type" value="Genomic_DNA"/>
</dbReference>
<keyword evidence="2" id="KW-1185">Reference proteome</keyword>
<organism evidence="1 2">
    <name type="scientific">Prevotella brunnea</name>
    <dbReference type="NCBI Taxonomy" id="2508867"/>
    <lineage>
        <taxon>Bacteria</taxon>
        <taxon>Pseudomonadati</taxon>
        <taxon>Bacteroidota</taxon>
        <taxon>Bacteroidia</taxon>
        <taxon>Bacteroidales</taxon>
        <taxon>Prevotellaceae</taxon>
        <taxon>Prevotella</taxon>
    </lineage>
</organism>
<proteinExistence type="predicted"/>
<comment type="caution">
    <text evidence="1">The sequence shown here is derived from an EMBL/GenBank/DDBJ whole genome shotgun (WGS) entry which is preliminary data.</text>
</comment>
<evidence type="ECO:0000313" key="2">
    <source>
        <dbReference type="Proteomes" id="UP000321612"/>
    </source>
</evidence>